<reference evidence="4" key="1">
    <citation type="journal article" date="2023" name="G3 (Bethesda)">
        <title>Whole genome assemblies of Zophobas morio and Tenebrio molitor.</title>
        <authorList>
            <person name="Kaur S."/>
            <person name="Stinson S.A."/>
            <person name="diCenzo G.C."/>
        </authorList>
    </citation>
    <scope>NUCLEOTIDE SEQUENCE</scope>
    <source>
        <strain evidence="4">QUZm001</strain>
    </source>
</reference>
<dbReference type="Pfam" id="PF00089">
    <property type="entry name" value="Trypsin"/>
    <property type="match status" value="1"/>
</dbReference>
<evidence type="ECO:0000313" key="5">
    <source>
        <dbReference type="Proteomes" id="UP001168821"/>
    </source>
</evidence>
<dbReference type="SUPFAM" id="SSF50494">
    <property type="entry name" value="Trypsin-like serine proteases"/>
    <property type="match status" value="1"/>
</dbReference>
<name>A0AA38I594_9CUCU</name>
<dbReference type="GO" id="GO:0004252">
    <property type="term" value="F:serine-type endopeptidase activity"/>
    <property type="evidence" value="ECO:0007669"/>
    <property type="project" value="InterPro"/>
</dbReference>
<evidence type="ECO:0000313" key="4">
    <source>
        <dbReference type="EMBL" id="KAJ3649472.1"/>
    </source>
</evidence>
<dbReference type="AlphaFoldDB" id="A0AA38I594"/>
<dbReference type="InterPro" id="IPR043504">
    <property type="entry name" value="Peptidase_S1_PA_chymotrypsin"/>
</dbReference>
<dbReference type="InterPro" id="IPR035914">
    <property type="entry name" value="Sperma_CUB_dom_sf"/>
</dbReference>
<dbReference type="InterPro" id="IPR001314">
    <property type="entry name" value="Peptidase_S1A"/>
</dbReference>
<comment type="caution">
    <text evidence="4">The sequence shown here is derived from an EMBL/GenBank/DDBJ whole genome shotgun (WGS) entry which is preliminary data.</text>
</comment>
<organism evidence="4 5">
    <name type="scientific">Zophobas morio</name>
    <dbReference type="NCBI Taxonomy" id="2755281"/>
    <lineage>
        <taxon>Eukaryota</taxon>
        <taxon>Metazoa</taxon>
        <taxon>Ecdysozoa</taxon>
        <taxon>Arthropoda</taxon>
        <taxon>Hexapoda</taxon>
        <taxon>Insecta</taxon>
        <taxon>Pterygota</taxon>
        <taxon>Neoptera</taxon>
        <taxon>Endopterygota</taxon>
        <taxon>Coleoptera</taxon>
        <taxon>Polyphaga</taxon>
        <taxon>Cucujiformia</taxon>
        <taxon>Tenebrionidae</taxon>
        <taxon>Zophobas</taxon>
    </lineage>
</organism>
<accession>A0AA38I594</accession>
<dbReference type="Proteomes" id="UP001168821">
    <property type="component" value="Unassembled WGS sequence"/>
</dbReference>
<keyword evidence="1" id="KW-1015">Disulfide bond</keyword>
<dbReference type="InterPro" id="IPR051487">
    <property type="entry name" value="Ser/Thr_Proteases_Immune/Dev"/>
</dbReference>
<dbReference type="SMART" id="SM00020">
    <property type="entry name" value="Tryp_SPc"/>
    <property type="match status" value="1"/>
</dbReference>
<dbReference type="GO" id="GO:0006508">
    <property type="term" value="P:proteolysis"/>
    <property type="evidence" value="ECO:0007669"/>
    <property type="project" value="InterPro"/>
</dbReference>
<dbReference type="Gene3D" id="2.40.10.10">
    <property type="entry name" value="Trypsin-like serine proteases"/>
    <property type="match status" value="1"/>
</dbReference>
<dbReference type="PROSITE" id="PS50240">
    <property type="entry name" value="TRYPSIN_DOM"/>
    <property type="match status" value="1"/>
</dbReference>
<protein>
    <recommendedName>
        <fullName evidence="3">Peptidase S1 domain-containing protein</fullName>
    </recommendedName>
</protein>
<dbReference type="PANTHER" id="PTHR24256">
    <property type="entry name" value="TRYPTASE-RELATED"/>
    <property type="match status" value="1"/>
</dbReference>
<comment type="similarity">
    <text evidence="2">Belongs to the peptidase S1 family. CLIP subfamily.</text>
</comment>
<sequence>MNSHPVRAVLNLALPSPTEIRSLDITHRRRIHTVFGRLTTCILLYPVMLSHADLEIDPVCDRKINLWKRVVIKKETEDPVNLVFPLHRSTKACRWIVENADGNRMRVSCDMVKIPASENCEQEKLSISTTGDKEFRDARNYCGNTTFIEYTKGNRLAVVCGCNPLRVQTFNQKSNDDGKATITEYPSTAALMFIATEEAFCGATIISPRYAVTAASCTENWDSDDLALLVGSDDHNLDTVTNTTDVIPIWLIERHPLYSSYKFAYDIALLHTHREIHFNSVVTPVCLPFKNSFHSLEGKTLTALDWGFHNTSGHIALRRVQWSVISNETCNNALARKYMNGIFSHQFCTRGSTICRPNKGGPLLWKDPDSSKLQLVGIISYSFDCGISNSVVNTNIYELLPWIVSYSIGKPTHHQEAFHNPLESYTNGGRHLETAVPCGTWRPVSRYQALLVQGGTSLRSGLVNPLAYYLAAVGIWATT</sequence>
<evidence type="ECO:0000256" key="2">
    <source>
        <dbReference type="ARBA" id="ARBA00024195"/>
    </source>
</evidence>
<dbReference type="SUPFAM" id="SSF49854">
    <property type="entry name" value="Spermadhesin, CUB domain"/>
    <property type="match status" value="1"/>
</dbReference>
<dbReference type="CDD" id="cd00190">
    <property type="entry name" value="Tryp_SPc"/>
    <property type="match status" value="1"/>
</dbReference>
<dbReference type="InterPro" id="IPR009003">
    <property type="entry name" value="Peptidase_S1_PA"/>
</dbReference>
<dbReference type="InterPro" id="IPR001254">
    <property type="entry name" value="Trypsin_dom"/>
</dbReference>
<dbReference type="Gene3D" id="2.60.120.290">
    <property type="entry name" value="Spermadhesin, CUB domain"/>
    <property type="match status" value="1"/>
</dbReference>
<gene>
    <name evidence="4" type="ORF">Zmor_021212</name>
</gene>
<dbReference type="EMBL" id="JALNTZ010000006">
    <property type="protein sequence ID" value="KAJ3649472.1"/>
    <property type="molecule type" value="Genomic_DNA"/>
</dbReference>
<keyword evidence="5" id="KW-1185">Reference proteome</keyword>
<evidence type="ECO:0000256" key="1">
    <source>
        <dbReference type="ARBA" id="ARBA00023157"/>
    </source>
</evidence>
<feature type="domain" description="Peptidase S1" evidence="3">
    <location>
        <begin position="158"/>
        <end position="408"/>
    </location>
</feature>
<proteinExistence type="inferred from homology"/>
<evidence type="ECO:0000259" key="3">
    <source>
        <dbReference type="PROSITE" id="PS50240"/>
    </source>
</evidence>
<dbReference type="PRINTS" id="PR00722">
    <property type="entry name" value="CHYMOTRYPSIN"/>
</dbReference>
<dbReference type="FunFam" id="2.40.10.10:FF:000068">
    <property type="entry name" value="transmembrane protease serine 2"/>
    <property type="match status" value="1"/>
</dbReference>